<dbReference type="EMBL" id="PQFF01000479">
    <property type="protein sequence ID" value="RHZ47963.1"/>
    <property type="molecule type" value="Genomic_DNA"/>
</dbReference>
<name>A0A397GG24_9GLOM</name>
<organism evidence="1 2">
    <name type="scientific">Diversispora epigaea</name>
    <dbReference type="NCBI Taxonomy" id="1348612"/>
    <lineage>
        <taxon>Eukaryota</taxon>
        <taxon>Fungi</taxon>
        <taxon>Fungi incertae sedis</taxon>
        <taxon>Mucoromycota</taxon>
        <taxon>Glomeromycotina</taxon>
        <taxon>Glomeromycetes</taxon>
        <taxon>Diversisporales</taxon>
        <taxon>Diversisporaceae</taxon>
        <taxon>Diversispora</taxon>
    </lineage>
</organism>
<dbReference type="Proteomes" id="UP000266861">
    <property type="component" value="Unassembled WGS sequence"/>
</dbReference>
<sequence>MKSSLFSVFRRNVIPTMVSYKIKSGSKFSKFKDSKKLPNNAKFFLPIHRETLNISYKNVYTVDEIINSFPENKIDNDLLVNNFTRKDLLSAEPGSFTLEKLNNDNEKSLAIYLNEVLFNDRLTQDIQETHTNTFVDYLFRELRFDKYPLSMKLQLDFSFRISEHEVFVKIEFSVIKNKVTLCIDEDKHIHTLNRSTKYGESQISAEIFACAYTNFENFYSSTFGKDQTVYAIRVIGTRFTFYKVFLSSEYFKSLDKGFSPNDLTVTIYRFPPNDNEITPFGYDYADKDHRRLILNLLFSLKEYMLKI</sequence>
<evidence type="ECO:0000313" key="2">
    <source>
        <dbReference type="Proteomes" id="UP000266861"/>
    </source>
</evidence>
<comment type="caution">
    <text evidence="1">The sequence shown here is derived from an EMBL/GenBank/DDBJ whole genome shotgun (WGS) entry which is preliminary data.</text>
</comment>
<dbReference type="OrthoDB" id="2447694at2759"/>
<proteinExistence type="predicted"/>
<keyword evidence="2" id="KW-1185">Reference proteome</keyword>
<protein>
    <submittedName>
        <fullName evidence="1">Uncharacterized protein</fullName>
    </submittedName>
</protein>
<gene>
    <name evidence="1" type="ORF">Glove_564g43</name>
</gene>
<dbReference type="AlphaFoldDB" id="A0A397GG24"/>
<reference evidence="1 2" key="1">
    <citation type="submission" date="2018-08" db="EMBL/GenBank/DDBJ databases">
        <title>Genome and evolution of the arbuscular mycorrhizal fungus Diversispora epigaea (formerly Glomus versiforme) and its bacterial endosymbionts.</title>
        <authorList>
            <person name="Sun X."/>
            <person name="Fei Z."/>
            <person name="Harrison M."/>
        </authorList>
    </citation>
    <scope>NUCLEOTIDE SEQUENCE [LARGE SCALE GENOMIC DNA]</scope>
    <source>
        <strain evidence="1 2">IT104</strain>
    </source>
</reference>
<accession>A0A397GG24</accession>
<evidence type="ECO:0000313" key="1">
    <source>
        <dbReference type="EMBL" id="RHZ47963.1"/>
    </source>
</evidence>